<sequence length="253" mass="25402">MGKQRTAQAAMLTGRAPDAAAAAAVVPLLSAATAAPPSLLLPTPLHQAAAASSLKRSRSAAFLPFAAPATCQQGRHPASVGGPASRRQRTRRASPSPSLPLSPTGSERSAVTSAAQHTRGGLRGASAAVSAAGVAAASSTLAALATAVQCPEVLHTASALATALLTLPPQQAAQRLVPLLLQLLHSVTPTSGQLCSAQPPGRGATQHASSEAQRHNVALFEAGVRHVQAGMAADQVAELESARTFLSRFPTAA</sequence>
<feature type="compositionally biased region" description="Polar residues" evidence="1">
    <location>
        <begin position="104"/>
        <end position="116"/>
    </location>
</feature>
<dbReference type="EMBL" id="LHPF02000056">
    <property type="protein sequence ID" value="PSC67523.1"/>
    <property type="molecule type" value="Genomic_DNA"/>
</dbReference>
<feature type="compositionally biased region" description="Low complexity" evidence="1">
    <location>
        <begin position="94"/>
        <end position="103"/>
    </location>
</feature>
<proteinExistence type="predicted"/>
<name>A0A2P6V0C8_9CHLO</name>
<comment type="caution">
    <text evidence="2">The sequence shown here is derived from an EMBL/GenBank/DDBJ whole genome shotgun (WGS) entry which is preliminary data.</text>
</comment>
<dbReference type="Proteomes" id="UP000239649">
    <property type="component" value="Unassembled WGS sequence"/>
</dbReference>
<evidence type="ECO:0000256" key="1">
    <source>
        <dbReference type="SAM" id="MobiDB-lite"/>
    </source>
</evidence>
<feature type="region of interest" description="Disordered" evidence="1">
    <location>
        <begin position="72"/>
        <end position="118"/>
    </location>
</feature>
<dbReference type="AlphaFoldDB" id="A0A2P6V0C8"/>
<protein>
    <submittedName>
        <fullName evidence="2">Uncharacterized protein</fullName>
    </submittedName>
</protein>
<reference evidence="2 3" key="1">
    <citation type="journal article" date="2018" name="Plant J.">
        <title>Genome sequences of Chlorella sorokiniana UTEX 1602 and Micractinium conductrix SAG 241.80: implications to maltose excretion by a green alga.</title>
        <authorList>
            <person name="Arriola M.B."/>
            <person name="Velmurugan N."/>
            <person name="Zhang Y."/>
            <person name="Plunkett M.H."/>
            <person name="Hondzo H."/>
            <person name="Barney B.M."/>
        </authorList>
    </citation>
    <scope>NUCLEOTIDE SEQUENCE [LARGE SCALE GENOMIC DNA]</scope>
    <source>
        <strain evidence="2 3">SAG 241.80</strain>
    </source>
</reference>
<organism evidence="2 3">
    <name type="scientific">Micractinium conductrix</name>
    <dbReference type="NCBI Taxonomy" id="554055"/>
    <lineage>
        <taxon>Eukaryota</taxon>
        <taxon>Viridiplantae</taxon>
        <taxon>Chlorophyta</taxon>
        <taxon>core chlorophytes</taxon>
        <taxon>Trebouxiophyceae</taxon>
        <taxon>Chlorellales</taxon>
        <taxon>Chlorellaceae</taxon>
        <taxon>Chlorella clade</taxon>
        <taxon>Micractinium</taxon>
    </lineage>
</organism>
<gene>
    <name evidence="2" type="ORF">C2E20_8809</name>
</gene>
<accession>A0A2P6V0C8</accession>
<keyword evidence="3" id="KW-1185">Reference proteome</keyword>
<evidence type="ECO:0000313" key="2">
    <source>
        <dbReference type="EMBL" id="PSC67523.1"/>
    </source>
</evidence>
<evidence type="ECO:0000313" key="3">
    <source>
        <dbReference type="Proteomes" id="UP000239649"/>
    </source>
</evidence>